<dbReference type="PRINTS" id="PR00109">
    <property type="entry name" value="TYRKINASE"/>
</dbReference>
<evidence type="ECO:0000256" key="2">
    <source>
        <dbReference type="ARBA" id="ARBA00022679"/>
    </source>
</evidence>
<keyword evidence="3 6" id="KW-0547">Nucleotide-binding</keyword>
<dbReference type="InterPro" id="IPR011009">
    <property type="entry name" value="Kinase-like_dom_sf"/>
</dbReference>
<dbReference type="EMBL" id="CM026421">
    <property type="protein sequence ID" value="KAG0593051.1"/>
    <property type="molecule type" value="Genomic_DNA"/>
</dbReference>
<evidence type="ECO:0000256" key="6">
    <source>
        <dbReference type="PROSITE-ProRule" id="PRU10141"/>
    </source>
</evidence>
<reference evidence="8" key="1">
    <citation type="submission" date="2020-06" db="EMBL/GenBank/DDBJ databases">
        <title>WGS assembly of Ceratodon purpureus strain R40.</title>
        <authorList>
            <person name="Carey S.B."/>
            <person name="Jenkins J."/>
            <person name="Shu S."/>
            <person name="Lovell J.T."/>
            <person name="Sreedasyam A."/>
            <person name="Maumus F."/>
            <person name="Tiley G.P."/>
            <person name="Fernandez-Pozo N."/>
            <person name="Barry K."/>
            <person name="Chen C."/>
            <person name="Wang M."/>
            <person name="Lipzen A."/>
            <person name="Daum C."/>
            <person name="Saski C.A."/>
            <person name="Payton A.C."/>
            <person name="Mcbreen J.C."/>
            <person name="Conrad R.E."/>
            <person name="Kollar L.M."/>
            <person name="Olsson S."/>
            <person name="Huttunen S."/>
            <person name="Landis J.B."/>
            <person name="Wickett N.J."/>
            <person name="Johnson M.G."/>
            <person name="Rensing S.A."/>
            <person name="Grimwood J."/>
            <person name="Schmutz J."/>
            <person name="Mcdaniel S.F."/>
        </authorList>
    </citation>
    <scope>NUCLEOTIDE SEQUENCE</scope>
    <source>
        <strain evidence="8">R40</strain>
    </source>
</reference>
<proteinExistence type="predicted"/>
<dbReference type="InterPro" id="IPR001245">
    <property type="entry name" value="Ser-Thr/Tyr_kinase_cat_dom"/>
</dbReference>
<evidence type="ECO:0000256" key="1">
    <source>
        <dbReference type="ARBA" id="ARBA00022527"/>
    </source>
</evidence>
<evidence type="ECO:0000259" key="7">
    <source>
        <dbReference type="PROSITE" id="PS50011"/>
    </source>
</evidence>
<protein>
    <recommendedName>
        <fullName evidence="7">Protein kinase domain-containing protein</fullName>
    </recommendedName>
</protein>
<dbReference type="InterPro" id="IPR051681">
    <property type="entry name" value="Ser/Thr_Kinases-Pseudokinases"/>
</dbReference>
<dbReference type="InterPro" id="IPR000719">
    <property type="entry name" value="Prot_kinase_dom"/>
</dbReference>
<dbReference type="PROSITE" id="PS00107">
    <property type="entry name" value="PROTEIN_KINASE_ATP"/>
    <property type="match status" value="1"/>
</dbReference>
<evidence type="ECO:0000313" key="8">
    <source>
        <dbReference type="EMBL" id="KAG0593051.1"/>
    </source>
</evidence>
<keyword evidence="4" id="KW-0418">Kinase</keyword>
<accession>A0A8T0JEE4</accession>
<evidence type="ECO:0000256" key="3">
    <source>
        <dbReference type="ARBA" id="ARBA00022741"/>
    </source>
</evidence>
<dbReference type="GO" id="GO:0004674">
    <property type="term" value="F:protein serine/threonine kinase activity"/>
    <property type="evidence" value="ECO:0007669"/>
    <property type="project" value="UniProtKB-KW"/>
</dbReference>
<dbReference type="InterPro" id="IPR008271">
    <property type="entry name" value="Ser/Thr_kinase_AS"/>
</dbReference>
<gene>
    <name evidence="8" type="ORF">KC19_1G301600</name>
</gene>
<dbReference type="Proteomes" id="UP000822688">
    <property type="component" value="Chromosome 1"/>
</dbReference>
<dbReference type="PROSITE" id="PS50011">
    <property type="entry name" value="PROTEIN_KINASE_DOM"/>
    <property type="match status" value="1"/>
</dbReference>
<dbReference type="AlphaFoldDB" id="A0A8T0JEE4"/>
<dbReference type="Pfam" id="PF07714">
    <property type="entry name" value="PK_Tyr_Ser-Thr"/>
    <property type="match status" value="1"/>
</dbReference>
<evidence type="ECO:0000256" key="4">
    <source>
        <dbReference type="ARBA" id="ARBA00022777"/>
    </source>
</evidence>
<keyword evidence="2" id="KW-0808">Transferase</keyword>
<dbReference type="PROSITE" id="PS00108">
    <property type="entry name" value="PROTEIN_KINASE_ST"/>
    <property type="match status" value="1"/>
</dbReference>
<name>A0A8T0JEE4_CERPU</name>
<feature type="binding site" evidence="6">
    <location>
        <position position="232"/>
    </location>
    <ligand>
        <name>ATP</name>
        <dbReference type="ChEBI" id="CHEBI:30616"/>
    </ligand>
</feature>
<comment type="caution">
    <text evidence="8">The sequence shown here is derived from an EMBL/GenBank/DDBJ whole genome shotgun (WGS) entry which is preliminary data.</text>
</comment>
<dbReference type="InterPro" id="IPR017441">
    <property type="entry name" value="Protein_kinase_ATP_BS"/>
</dbReference>
<evidence type="ECO:0000313" key="9">
    <source>
        <dbReference type="Proteomes" id="UP000822688"/>
    </source>
</evidence>
<dbReference type="PANTHER" id="PTHR44329:SF260">
    <property type="entry name" value="PROTEIN KINASE DOMAIN-CONTAINING PROTEIN"/>
    <property type="match status" value="1"/>
</dbReference>
<evidence type="ECO:0000256" key="5">
    <source>
        <dbReference type="ARBA" id="ARBA00022840"/>
    </source>
</evidence>
<dbReference type="Gene3D" id="1.10.510.10">
    <property type="entry name" value="Transferase(Phosphotransferase) domain 1"/>
    <property type="match status" value="1"/>
</dbReference>
<dbReference type="SMART" id="SM00220">
    <property type="entry name" value="S_TKc"/>
    <property type="match status" value="1"/>
</dbReference>
<sequence>MASFLTVVQNILEKRENTASLGKRTADTSVFVLNEKQCTHLWRVIRVVHNYFKSSLQLPGPYIQRHKCLPDILKEFCVIVTRADALVHDVFGCEQSWLQAAVFEGNHRLVFEELILDLKACVRLFHDSTGYPISVIDSATIWRYGLFDSQLDAANLRATLDDLLARPALGEQERLLAQYLLEREVSTNSQDDSFPQFYSVKREYPDSGKYIGHGSFGAVYSVKWLGINCAKKHFSTTKDENSVKEILREVSVLATLNHPHIVKLLCASFDSEVSFVMELMPMSLDAFIKERWKASPGGIAPTAAIDIMLQIAQGMEYLHGQDIVHRDLKSSNVLVFPSEIKQLRDEGYAYVKLIDFGLAKVKARERMNPTQEKMGSSRWRAPEAFAADQPIDWKKADAYSFGMTCSEILTGKVPFHHGLLNELFKRIVGGERPKLPSSCPDSLASLVGACWRTKPSSRPSFTEIIETLTSVKRNLLMYGLDGYDRAPEPSMSFFQRLAIRIISPAYVDPSESSKVDVQLDVTRGLLVMPPERHDGRGVASRWNMTRLTSVFRNSSNVPEYIQTYPHLLGKFQEKCY</sequence>
<dbReference type="PANTHER" id="PTHR44329">
    <property type="entry name" value="SERINE/THREONINE-PROTEIN KINASE TNNI3K-RELATED"/>
    <property type="match status" value="1"/>
</dbReference>
<keyword evidence="1" id="KW-0723">Serine/threonine-protein kinase</keyword>
<organism evidence="8 9">
    <name type="scientific">Ceratodon purpureus</name>
    <name type="common">Fire moss</name>
    <name type="synonym">Dicranum purpureum</name>
    <dbReference type="NCBI Taxonomy" id="3225"/>
    <lineage>
        <taxon>Eukaryota</taxon>
        <taxon>Viridiplantae</taxon>
        <taxon>Streptophyta</taxon>
        <taxon>Embryophyta</taxon>
        <taxon>Bryophyta</taxon>
        <taxon>Bryophytina</taxon>
        <taxon>Bryopsida</taxon>
        <taxon>Dicranidae</taxon>
        <taxon>Pseudoditrichales</taxon>
        <taxon>Ditrichaceae</taxon>
        <taxon>Ceratodon</taxon>
    </lineage>
</organism>
<dbReference type="SUPFAM" id="SSF56112">
    <property type="entry name" value="Protein kinase-like (PK-like)"/>
    <property type="match status" value="1"/>
</dbReference>
<keyword evidence="9" id="KW-1185">Reference proteome</keyword>
<feature type="domain" description="Protein kinase" evidence="7">
    <location>
        <begin position="205"/>
        <end position="476"/>
    </location>
</feature>
<dbReference type="GO" id="GO:0005524">
    <property type="term" value="F:ATP binding"/>
    <property type="evidence" value="ECO:0007669"/>
    <property type="project" value="UniProtKB-UniRule"/>
</dbReference>
<keyword evidence="5 6" id="KW-0067">ATP-binding</keyword>